<dbReference type="Pfam" id="PF00563">
    <property type="entry name" value="EAL"/>
    <property type="match status" value="1"/>
</dbReference>
<dbReference type="Pfam" id="PF00990">
    <property type="entry name" value="GGDEF"/>
    <property type="match status" value="1"/>
</dbReference>
<evidence type="ECO:0000259" key="2">
    <source>
        <dbReference type="PROSITE" id="PS50887"/>
    </source>
</evidence>
<feature type="domain" description="EAL" evidence="1">
    <location>
        <begin position="350"/>
        <end position="605"/>
    </location>
</feature>
<dbReference type="PROSITE" id="PS50883">
    <property type="entry name" value="EAL"/>
    <property type="match status" value="1"/>
</dbReference>
<dbReference type="Gene3D" id="3.30.450.40">
    <property type="match status" value="1"/>
</dbReference>
<dbReference type="PANTHER" id="PTHR44757">
    <property type="entry name" value="DIGUANYLATE CYCLASE DGCP"/>
    <property type="match status" value="1"/>
</dbReference>
<dbReference type="Pfam" id="PF01590">
    <property type="entry name" value="GAF"/>
    <property type="match status" value="1"/>
</dbReference>
<dbReference type="Proteomes" id="UP001275440">
    <property type="component" value="Unassembled WGS sequence"/>
</dbReference>
<dbReference type="PANTHER" id="PTHR44757:SF2">
    <property type="entry name" value="BIOFILM ARCHITECTURE MAINTENANCE PROTEIN MBAA"/>
    <property type="match status" value="1"/>
</dbReference>
<dbReference type="CDD" id="cd01949">
    <property type="entry name" value="GGDEF"/>
    <property type="match status" value="1"/>
</dbReference>
<evidence type="ECO:0000259" key="1">
    <source>
        <dbReference type="PROSITE" id="PS50883"/>
    </source>
</evidence>
<dbReference type="SUPFAM" id="SSF55073">
    <property type="entry name" value="Nucleotide cyclase"/>
    <property type="match status" value="1"/>
</dbReference>
<dbReference type="SMART" id="SM00052">
    <property type="entry name" value="EAL"/>
    <property type="match status" value="1"/>
</dbReference>
<dbReference type="SMART" id="SM00065">
    <property type="entry name" value="GAF"/>
    <property type="match status" value="1"/>
</dbReference>
<dbReference type="InterPro" id="IPR029787">
    <property type="entry name" value="Nucleotide_cyclase"/>
</dbReference>
<dbReference type="Gene3D" id="3.30.70.270">
    <property type="match status" value="1"/>
</dbReference>
<dbReference type="EMBL" id="WBMO01000001">
    <property type="protein sequence ID" value="MDV2476457.1"/>
    <property type="molecule type" value="Genomic_DNA"/>
</dbReference>
<feature type="domain" description="GGDEF" evidence="2">
    <location>
        <begin position="208"/>
        <end position="341"/>
    </location>
</feature>
<comment type="caution">
    <text evidence="3">The sequence shown here is derived from an EMBL/GenBank/DDBJ whole genome shotgun (WGS) entry which is preliminary data.</text>
</comment>
<dbReference type="InterPro" id="IPR000160">
    <property type="entry name" value="GGDEF_dom"/>
</dbReference>
<dbReference type="InterPro" id="IPR043128">
    <property type="entry name" value="Rev_trsase/Diguanyl_cyclase"/>
</dbReference>
<dbReference type="PROSITE" id="PS50887">
    <property type="entry name" value="GGDEF"/>
    <property type="match status" value="1"/>
</dbReference>
<dbReference type="Gene3D" id="3.20.20.450">
    <property type="entry name" value="EAL domain"/>
    <property type="match status" value="1"/>
</dbReference>
<organism evidence="3 4">
    <name type="scientific">Rhodococcus zopfii</name>
    <dbReference type="NCBI Taxonomy" id="43772"/>
    <lineage>
        <taxon>Bacteria</taxon>
        <taxon>Bacillati</taxon>
        <taxon>Actinomycetota</taxon>
        <taxon>Actinomycetes</taxon>
        <taxon>Mycobacteriales</taxon>
        <taxon>Nocardiaceae</taxon>
        <taxon>Rhodococcus</taxon>
    </lineage>
</organism>
<evidence type="ECO:0000313" key="4">
    <source>
        <dbReference type="Proteomes" id="UP001275440"/>
    </source>
</evidence>
<dbReference type="InterPro" id="IPR035919">
    <property type="entry name" value="EAL_sf"/>
</dbReference>
<name>A0ABU3WR46_9NOCA</name>
<reference evidence="3 4" key="1">
    <citation type="submission" date="2019-10" db="EMBL/GenBank/DDBJ databases">
        <title>Draft Genome Assembly of Rhodococcus zopfii DSM44189.</title>
        <authorList>
            <person name="Sutton J.M."/>
            <person name="Akob D.M."/>
            <person name="Bushman T.J."/>
        </authorList>
    </citation>
    <scope>NUCLEOTIDE SEQUENCE [LARGE SCALE GENOMIC DNA]</scope>
    <source>
        <strain evidence="3 4">DSM 44189</strain>
    </source>
</reference>
<dbReference type="SUPFAM" id="SSF55781">
    <property type="entry name" value="GAF domain-like"/>
    <property type="match status" value="1"/>
</dbReference>
<gene>
    <name evidence="3" type="ORF">F8M49_16035</name>
</gene>
<proteinExistence type="predicted"/>
<protein>
    <submittedName>
        <fullName evidence="3">EAL domain-containing protein</fullName>
    </submittedName>
</protein>
<dbReference type="InterPro" id="IPR003018">
    <property type="entry name" value="GAF"/>
</dbReference>
<dbReference type="SUPFAM" id="SSF141868">
    <property type="entry name" value="EAL domain-like"/>
    <property type="match status" value="1"/>
</dbReference>
<dbReference type="NCBIfam" id="TIGR00254">
    <property type="entry name" value="GGDEF"/>
    <property type="match status" value="1"/>
</dbReference>
<keyword evidence="4" id="KW-1185">Reference proteome</keyword>
<accession>A0ABU3WR46</accession>
<dbReference type="SMART" id="SM00267">
    <property type="entry name" value="GGDEF"/>
    <property type="match status" value="1"/>
</dbReference>
<evidence type="ECO:0000313" key="3">
    <source>
        <dbReference type="EMBL" id="MDV2476457.1"/>
    </source>
</evidence>
<sequence>MTVGSVENIVTRVASHLMPVDAVTHRTVVEQVLRTLVDHFGVDTSFLRYNDHDIHATVLVAEWPPRAFVPDPDPLGVVYFRDADPIFAMTEDMKEPAVSRPSESGAEYADRVFAGSGVPAVSVAAVPLISGTVTTGTLGFIKAGERDWTEEEINSLTMIAALLAQVQARVRAEQELRDAAYHDELTGLASRRALLEHLEERLRPGQPGPVAVLFLDLDRLKPLNDFLGHAAVDVFLYRTAQRLTRVCDSEDVVARLGGDEFVVVLDGPVSLEDARQRADALRWAVGMSVQLGSQVVGRGGSLGVAIGEPGCITPVALLGRVDEAMLMAKSKGGNSVVAYTEDMRGASERRNLIELSLRTSIDSEHLALEFQPEVDLIDGTIVGVEALVRWNHPMLGRLQPTEFIEVAESTNLAGELGAWVLRAACSQLAQWKEEIPGLKLRMNVNVSPVQLVSLDFVETVESALEEFGLDSSALGLEITEYVVVNDLERSRMTLRRLDRLGVRCAIDDFGTGYSSLAHLKSLPVQTLKIDKVFVLNLQRSKSDRVIVESIMGLASAFGLEVVAEGLESEVAAAELLALGCCRAQGFLLSRPRPADEIGGMLRRGRVDLPWRREGNCESFRAVRSERRR</sequence>
<dbReference type="InterPro" id="IPR001633">
    <property type="entry name" value="EAL_dom"/>
</dbReference>
<dbReference type="InterPro" id="IPR052155">
    <property type="entry name" value="Biofilm_reg_signaling"/>
</dbReference>
<dbReference type="InterPro" id="IPR029016">
    <property type="entry name" value="GAF-like_dom_sf"/>
</dbReference>
<dbReference type="CDD" id="cd01948">
    <property type="entry name" value="EAL"/>
    <property type="match status" value="1"/>
</dbReference>